<accession>A0AAV6GVP5</accession>
<sequence length="98" mass="10623">MVFPGRPTKRSSTENNYSSDFKEPRAPPAVSPRKMQLSLDAQEPLSLSQSSNASSTDASQDSERSNPELLVSDDGAPVAAHNQAQGRAIAWMCQSICW</sequence>
<evidence type="ECO:0000313" key="3">
    <source>
        <dbReference type="Proteomes" id="UP000823561"/>
    </source>
</evidence>
<gene>
    <name evidence="2" type="ORF">AALO_G00104050</name>
</gene>
<evidence type="ECO:0000256" key="1">
    <source>
        <dbReference type="SAM" id="MobiDB-lite"/>
    </source>
</evidence>
<dbReference type="AlphaFoldDB" id="A0AAV6GVP5"/>
<proteinExistence type="predicted"/>
<dbReference type="EMBL" id="JADWDJ010000007">
    <property type="protein sequence ID" value="KAG5278909.1"/>
    <property type="molecule type" value="Genomic_DNA"/>
</dbReference>
<feature type="region of interest" description="Disordered" evidence="1">
    <location>
        <begin position="1"/>
        <end position="77"/>
    </location>
</feature>
<protein>
    <submittedName>
        <fullName evidence="2">Uncharacterized protein</fullName>
    </submittedName>
</protein>
<keyword evidence="3" id="KW-1185">Reference proteome</keyword>
<comment type="caution">
    <text evidence="2">The sequence shown here is derived from an EMBL/GenBank/DDBJ whole genome shotgun (WGS) entry which is preliminary data.</text>
</comment>
<dbReference type="Proteomes" id="UP000823561">
    <property type="component" value="Chromosome 7"/>
</dbReference>
<feature type="compositionally biased region" description="Low complexity" evidence="1">
    <location>
        <begin position="45"/>
        <end position="59"/>
    </location>
</feature>
<name>A0AAV6GVP5_9TELE</name>
<reference evidence="2" key="1">
    <citation type="submission" date="2020-10" db="EMBL/GenBank/DDBJ databases">
        <title>Chromosome-scale genome assembly of the Allis shad, Alosa alosa.</title>
        <authorList>
            <person name="Margot Z."/>
            <person name="Christophe K."/>
            <person name="Cabau C."/>
            <person name="Louis A."/>
            <person name="Berthelot C."/>
            <person name="Parey E."/>
            <person name="Roest Crollius H."/>
            <person name="Montfort J."/>
            <person name="Robinson-Rechavi M."/>
            <person name="Bucao C."/>
            <person name="Bouchez O."/>
            <person name="Gislard M."/>
            <person name="Lluch J."/>
            <person name="Milhes M."/>
            <person name="Lampietro C."/>
            <person name="Lopez Roques C."/>
            <person name="Donnadieu C."/>
            <person name="Braasch I."/>
            <person name="Desvignes T."/>
            <person name="Postlethwait J."/>
            <person name="Bobe J."/>
            <person name="Guiguen Y."/>
        </authorList>
    </citation>
    <scope>NUCLEOTIDE SEQUENCE</scope>
    <source>
        <strain evidence="2">M-15738</strain>
        <tissue evidence="2">Blood</tissue>
    </source>
</reference>
<organism evidence="2 3">
    <name type="scientific">Alosa alosa</name>
    <name type="common">allis shad</name>
    <dbReference type="NCBI Taxonomy" id="278164"/>
    <lineage>
        <taxon>Eukaryota</taxon>
        <taxon>Metazoa</taxon>
        <taxon>Chordata</taxon>
        <taxon>Craniata</taxon>
        <taxon>Vertebrata</taxon>
        <taxon>Euteleostomi</taxon>
        <taxon>Actinopterygii</taxon>
        <taxon>Neopterygii</taxon>
        <taxon>Teleostei</taxon>
        <taxon>Clupei</taxon>
        <taxon>Clupeiformes</taxon>
        <taxon>Clupeoidei</taxon>
        <taxon>Clupeidae</taxon>
        <taxon>Alosa</taxon>
    </lineage>
</organism>
<evidence type="ECO:0000313" key="2">
    <source>
        <dbReference type="EMBL" id="KAG5278909.1"/>
    </source>
</evidence>